<reference evidence="1" key="2">
    <citation type="submission" date="2016-04" db="UniProtKB">
        <authorList>
            <consortium name="EnsemblMetazoa"/>
        </authorList>
    </citation>
    <scope>IDENTIFICATION</scope>
</reference>
<dbReference type="EMBL" id="CAEY01002034">
    <property type="status" value="NOT_ANNOTATED_CDS"/>
    <property type="molecule type" value="Genomic_DNA"/>
</dbReference>
<accession>A0A158P4T3</accession>
<dbReference type="Proteomes" id="UP000015104">
    <property type="component" value="Unassembled WGS sequence"/>
</dbReference>
<dbReference type="EnsemblMetazoa" id="tetur09g05760.1">
    <property type="protein sequence ID" value="tetur09g05760.1"/>
    <property type="gene ID" value="tetur09g05760"/>
</dbReference>
<evidence type="ECO:0000313" key="2">
    <source>
        <dbReference type="Proteomes" id="UP000015104"/>
    </source>
</evidence>
<keyword evidence="2" id="KW-1185">Reference proteome</keyword>
<protein>
    <submittedName>
        <fullName evidence="1">Uncharacterized protein</fullName>
    </submittedName>
</protein>
<dbReference type="AlphaFoldDB" id="A0A158P4T3"/>
<proteinExistence type="predicted"/>
<organism evidence="1 2">
    <name type="scientific">Tetranychus urticae</name>
    <name type="common">Two-spotted spider mite</name>
    <dbReference type="NCBI Taxonomy" id="32264"/>
    <lineage>
        <taxon>Eukaryota</taxon>
        <taxon>Metazoa</taxon>
        <taxon>Ecdysozoa</taxon>
        <taxon>Arthropoda</taxon>
        <taxon>Chelicerata</taxon>
        <taxon>Arachnida</taxon>
        <taxon>Acari</taxon>
        <taxon>Acariformes</taxon>
        <taxon>Trombidiformes</taxon>
        <taxon>Prostigmata</taxon>
        <taxon>Eleutherengona</taxon>
        <taxon>Raphignathae</taxon>
        <taxon>Tetranychoidea</taxon>
        <taxon>Tetranychidae</taxon>
        <taxon>Tetranychus</taxon>
    </lineage>
</organism>
<reference evidence="2" key="1">
    <citation type="submission" date="2011-08" db="EMBL/GenBank/DDBJ databases">
        <authorList>
            <person name="Rombauts S."/>
        </authorList>
    </citation>
    <scope>NUCLEOTIDE SEQUENCE</scope>
    <source>
        <strain evidence="2">London</strain>
    </source>
</reference>
<name>A0A158P4T3_TETUR</name>
<sequence>MAGALSIVSDARAGQTPQEAILEIYTGQHKFTPTEYEAYLTVHSIDLCKSGDFCLPQN</sequence>
<evidence type="ECO:0000313" key="1">
    <source>
        <dbReference type="EnsemblMetazoa" id="tetur09g05760.1"/>
    </source>
</evidence>